<dbReference type="PROSITE" id="PS50082">
    <property type="entry name" value="WD_REPEATS_2"/>
    <property type="match status" value="1"/>
</dbReference>
<dbReference type="SMART" id="SM00320">
    <property type="entry name" value="WD40"/>
    <property type="match status" value="3"/>
</dbReference>
<gene>
    <name evidence="4" type="ORF">G7Z17_g9834</name>
</gene>
<sequence length="357" mass="38379">MAPATQYELSPPPGDAVSSISFAPTSGTKLLVSSWDKKVYCYDIAGGAGETNLINTYEHQAPVLDVCFGADDNEAFTAGMDWAVNKWASCIYTRPQVHGTNEIAQDRFGKRREDSSKQAFCAAILVSASWDCSLNLHNLKDPSSAPIRVALPGKPHALASSPTKVVVAMTGRVINIYDLDTIAELFVSGSTDLKPWQQRESSLRYLTRAVACMPNDAGYATSSIEGRVAVEWFEDTAESQARKYAFKCHRQAAADGDGDIVYPVNALAFHPVHGTFASGGGDGTAALWDAEAKRRLKQYQKFPNSVAALAFSSDGKYLAVGVCPGFETGQEDYNGEGQTSVLIRELGDNEAKGKGAK</sequence>
<dbReference type="Pfam" id="PF00400">
    <property type="entry name" value="WD40"/>
    <property type="match status" value="2"/>
</dbReference>
<accession>A0A9P5H381</accession>
<dbReference type="EMBL" id="JAANBB010000296">
    <property type="protein sequence ID" value="KAF7544586.1"/>
    <property type="molecule type" value="Genomic_DNA"/>
</dbReference>
<comment type="caution">
    <text evidence="4">The sequence shown here is derived from an EMBL/GenBank/DDBJ whole genome shotgun (WGS) entry which is preliminary data.</text>
</comment>
<proteinExistence type="predicted"/>
<dbReference type="Gene3D" id="2.130.10.10">
    <property type="entry name" value="YVTN repeat-like/Quinoprotein amine dehydrogenase"/>
    <property type="match status" value="1"/>
</dbReference>
<dbReference type="SUPFAM" id="SSF50978">
    <property type="entry name" value="WD40 repeat-like"/>
    <property type="match status" value="1"/>
</dbReference>
<evidence type="ECO:0000256" key="2">
    <source>
        <dbReference type="ARBA" id="ARBA00022737"/>
    </source>
</evidence>
<dbReference type="InterPro" id="IPR036322">
    <property type="entry name" value="WD40_repeat_dom_sf"/>
</dbReference>
<evidence type="ECO:0008006" key="6">
    <source>
        <dbReference type="Google" id="ProtNLM"/>
    </source>
</evidence>
<dbReference type="AlphaFoldDB" id="A0A9P5H381"/>
<keyword evidence="1 3" id="KW-0853">WD repeat</keyword>
<feature type="repeat" description="WD" evidence="3">
    <location>
        <begin position="264"/>
        <end position="298"/>
    </location>
</feature>
<dbReference type="InterPro" id="IPR001680">
    <property type="entry name" value="WD40_rpt"/>
</dbReference>
<dbReference type="OrthoDB" id="10262475at2759"/>
<evidence type="ECO:0000313" key="5">
    <source>
        <dbReference type="Proteomes" id="UP000722485"/>
    </source>
</evidence>
<keyword evidence="5" id="KW-1185">Reference proteome</keyword>
<evidence type="ECO:0000313" key="4">
    <source>
        <dbReference type="EMBL" id="KAF7544586.1"/>
    </source>
</evidence>
<dbReference type="Proteomes" id="UP000722485">
    <property type="component" value="Unassembled WGS sequence"/>
</dbReference>
<organism evidence="4 5">
    <name type="scientific">Cylindrodendrum hubeiense</name>
    <dbReference type="NCBI Taxonomy" id="595255"/>
    <lineage>
        <taxon>Eukaryota</taxon>
        <taxon>Fungi</taxon>
        <taxon>Dikarya</taxon>
        <taxon>Ascomycota</taxon>
        <taxon>Pezizomycotina</taxon>
        <taxon>Sordariomycetes</taxon>
        <taxon>Hypocreomycetidae</taxon>
        <taxon>Hypocreales</taxon>
        <taxon>Nectriaceae</taxon>
        <taxon>Cylindrodendrum</taxon>
    </lineage>
</organism>
<name>A0A9P5H381_9HYPO</name>
<evidence type="ECO:0000256" key="3">
    <source>
        <dbReference type="PROSITE-ProRule" id="PRU00221"/>
    </source>
</evidence>
<dbReference type="PANTHER" id="PTHR10971">
    <property type="entry name" value="MRNA EXPORT FACTOR AND BUB3"/>
    <property type="match status" value="1"/>
</dbReference>
<evidence type="ECO:0000256" key="1">
    <source>
        <dbReference type="ARBA" id="ARBA00022574"/>
    </source>
</evidence>
<reference evidence="4" key="1">
    <citation type="submission" date="2020-03" db="EMBL/GenBank/DDBJ databases">
        <title>Draft Genome Sequence of Cylindrodendrum hubeiense.</title>
        <authorList>
            <person name="Buettner E."/>
            <person name="Kellner H."/>
        </authorList>
    </citation>
    <scope>NUCLEOTIDE SEQUENCE</scope>
    <source>
        <strain evidence="4">IHI 201604</strain>
    </source>
</reference>
<protein>
    <recommendedName>
        <fullName evidence="6">Mitotic checkpoint protein BUB3</fullName>
    </recommendedName>
</protein>
<keyword evidence="2" id="KW-0677">Repeat</keyword>
<dbReference type="InterPro" id="IPR015943">
    <property type="entry name" value="WD40/YVTN_repeat-like_dom_sf"/>
</dbReference>